<evidence type="ECO:0000256" key="2">
    <source>
        <dbReference type="ARBA" id="ARBA00022692"/>
    </source>
</evidence>
<dbReference type="AlphaFoldDB" id="A0A401Q0Z6"/>
<dbReference type="CDD" id="cd14982">
    <property type="entry name" value="7tmA_purinoceptor-like"/>
    <property type="match status" value="1"/>
</dbReference>
<keyword evidence="3 10" id="KW-1133">Transmembrane helix</keyword>
<keyword evidence="13" id="KW-1185">Reference proteome</keyword>
<dbReference type="PROSITE" id="PS50262">
    <property type="entry name" value="G_PROTEIN_RECEP_F1_2"/>
    <property type="match status" value="1"/>
</dbReference>
<dbReference type="InterPro" id="IPR017452">
    <property type="entry name" value="GPCR_Rhodpsn_7TM"/>
</dbReference>
<feature type="transmembrane region" description="Helical" evidence="10">
    <location>
        <begin position="224"/>
        <end position="247"/>
    </location>
</feature>
<feature type="transmembrane region" description="Helical" evidence="10">
    <location>
        <begin position="259"/>
        <end position="282"/>
    </location>
</feature>
<keyword evidence="7" id="KW-0325">Glycoprotein</keyword>
<keyword evidence="2 9" id="KW-0812">Transmembrane</keyword>
<evidence type="ECO:0000256" key="9">
    <source>
        <dbReference type="RuleBase" id="RU000688"/>
    </source>
</evidence>
<dbReference type="SUPFAM" id="SSF81321">
    <property type="entry name" value="Family A G protein-coupled receptor-like"/>
    <property type="match status" value="1"/>
</dbReference>
<dbReference type="GO" id="GO:0035025">
    <property type="term" value="P:positive regulation of Rho protein signal transduction"/>
    <property type="evidence" value="ECO:0007669"/>
    <property type="project" value="TreeGrafter"/>
</dbReference>
<reference evidence="12 13" key="1">
    <citation type="journal article" date="2018" name="Nat. Ecol. Evol.">
        <title>Shark genomes provide insights into elasmobranch evolution and the origin of vertebrates.</title>
        <authorList>
            <person name="Hara Y"/>
            <person name="Yamaguchi K"/>
            <person name="Onimaru K"/>
            <person name="Kadota M"/>
            <person name="Koyanagi M"/>
            <person name="Keeley SD"/>
            <person name="Tatsumi K"/>
            <person name="Tanaka K"/>
            <person name="Motone F"/>
            <person name="Kageyama Y"/>
            <person name="Nozu R"/>
            <person name="Adachi N"/>
            <person name="Nishimura O"/>
            <person name="Nakagawa R"/>
            <person name="Tanegashima C"/>
            <person name="Kiyatake I"/>
            <person name="Matsumoto R"/>
            <person name="Murakumo K"/>
            <person name="Nishida K"/>
            <person name="Terakita A"/>
            <person name="Kuratani S"/>
            <person name="Sato K"/>
            <person name="Hyodo S Kuraku.S."/>
        </authorList>
    </citation>
    <scope>NUCLEOTIDE SEQUENCE [LARGE SCALE GENOMIC DNA]</scope>
</reference>
<evidence type="ECO:0000313" key="13">
    <source>
        <dbReference type="Proteomes" id="UP000288216"/>
    </source>
</evidence>
<keyword evidence="5 10" id="KW-0472">Membrane</keyword>
<sequence>MIDTNGNCTRTRHWTDPVYATAFSFIFLFGLLFNVLALVFFFRFTKIRSQTTIYMKNLAFSDLLLVSSLPVRIWYYISQPQLPLRLCELNGLIFLVNMYGSIFFLTCISLDRCVAICFPMKSRLNELRKRATWLSVGIWVLVIGASIPPYLLIKRPSNDSCHSCFDQKPTYVTNPVTLVPTLLIGYGIPLATILVCSLALLRGIRQSSATRMDYIDWHKIRNMVLANVVIFIICFLPYHTVLLLYYIHPATGKASALPGSYRITITMACFNAALDPLAYYFATETFQRSVGMKALKNALTSNTDSIEGNNRSLSPLNS</sequence>
<dbReference type="GO" id="GO:0004930">
    <property type="term" value="F:G protein-coupled receptor activity"/>
    <property type="evidence" value="ECO:0007669"/>
    <property type="project" value="UniProtKB-KW"/>
</dbReference>
<protein>
    <recommendedName>
        <fullName evidence="11">G-protein coupled receptors family 1 profile domain-containing protein</fullName>
    </recommendedName>
</protein>
<keyword evidence="4 9" id="KW-0297">G-protein coupled receptor</keyword>
<evidence type="ECO:0000256" key="8">
    <source>
        <dbReference type="ARBA" id="ARBA00023224"/>
    </source>
</evidence>
<organism evidence="12 13">
    <name type="scientific">Scyliorhinus torazame</name>
    <name type="common">Cloudy catshark</name>
    <name type="synonym">Catulus torazame</name>
    <dbReference type="NCBI Taxonomy" id="75743"/>
    <lineage>
        <taxon>Eukaryota</taxon>
        <taxon>Metazoa</taxon>
        <taxon>Chordata</taxon>
        <taxon>Craniata</taxon>
        <taxon>Vertebrata</taxon>
        <taxon>Chondrichthyes</taxon>
        <taxon>Elasmobranchii</taxon>
        <taxon>Galeomorphii</taxon>
        <taxon>Galeoidea</taxon>
        <taxon>Carcharhiniformes</taxon>
        <taxon>Scyliorhinidae</taxon>
        <taxon>Scyliorhinus</taxon>
    </lineage>
</organism>
<dbReference type="PROSITE" id="PS00237">
    <property type="entry name" value="G_PROTEIN_RECEP_F1_1"/>
    <property type="match status" value="1"/>
</dbReference>
<dbReference type="PANTHER" id="PTHR24232">
    <property type="entry name" value="G-PROTEIN COUPLED RECEPTOR"/>
    <property type="match status" value="1"/>
</dbReference>
<feature type="transmembrane region" description="Helical" evidence="10">
    <location>
        <begin position="131"/>
        <end position="153"/>
    </location>
</feature>
<dbReference type="OMA" id="KANMYGS"/>
<feature type="transmembrane region" description="Helical" evidence="10">
    <location>
        <begin position="89"/>
        <end position="110"/>
    </location>
</feature>
<dbReference type="InterPro" id="IPR000276">
    <property type="entry name" value="GPCR_Rhodpsn"/>
</dbReference>
<evidence type="ECO:0000259" key="11">
    <source>
        <dbReference type="PROSITE" id="PS50262"/>
    </source>
</evidence>
<dbReference type="Proteomes" id="UP000288216">
    <property type="component" value="Unassembled WGS sequence"/>
</dbReference>
<dbReference type="PRINTS" id="PR00237">
    <property type="entry name" value="GPCRRHODOPSN"/>
</dbReference>
<proteinExistence type="inferred from homology"/>
<gene>
    <name evidence="12" type="ORF">scyTo_0016909</name>
</gene>
<evidence type="ECO:0000256" key="6">
    <source>
        <dbReference type="ARBA" id="ARBA00023170"/>
    </source>
</evidence>
<feature type="transmembrane region" description="Helical" evidence="10">
    <location>
        <begin position="183"/>
        <end position="204"/>
    </location>
</feature>
<evidence type="ECO:0000256" key="5">
    <source>
        <dbReference type="ARBA" id="ARBA00023136"/>
    </source>
</evidence>
<evidence type="ECO:0000256" key="4">
    <source>
        <dbReference type="ARBA" id="ARBA00023040"/>
    </source>
</evidence>
<comment type="caution">
    <text evidence="12">The sequence shown here is derived from an EMBL/GenBank/DDBJ whole genome shotgun (WGS) entry which is preliminary data.</text>
</comment>
<evidence type="ECO:0000256" key="10">
    <source>
        <dbReference type="SAM" id="Phobius"/>
    </source>
</evidence>
<feature type="transmembrane region" description="Helical" evidence="10">
    <location>
        <begin position="54"/>
        <end position="77"/>
    </location>
</feature>
<dbReference type="GO" id="GO:0007200">
    <property type="term" value="P:phospholipase C-activating G protein-coupled receptor signaling pathway"/>
    <property type="evidence" value="ECO:0007669"/>
    <property type="project" value="TreeGrafter"/>
</dbReference>
<feature type="domain" description="G-protein coupled receptors family 1 profile" evidence="11">
    <location>
        <begin position="33"/>
        <end position="279"/>
    </location>
</feature>
<dbReference type="GO" id="GO:0005886">
    <property type="term" value="C:plasma membrane"/>
    <property type="evidence" value="ECO:0007669"/>
    <property type="project" value="TreeGrafter"/>
</dbReference>
<dbReference type="EMBL" id="BFAA01010577">
    <property type="protein sequence ID" value="GCB79077.1"/>
    <property type="molecule type" value="Genomic_DNA"/>
</dbReference>
<accession>A0A401Q0Z6</accession>
<comment type="subcellular location">
    <subcellularLocation>
        <location evidence="1">Membrane</location>
        <topology evidence="1">Multi-pass membrane protein</topology>
    </subcellularLocation>
</comment>
<evidence type="ECO:0000256" key="7">
    <source>
        <dbReference type="ARBA" id="ARBA00023180"/>
    </source>
</evidence>
<comment type="similarity">
    <text evidence="9">Belongs to the G-protein coupled receptor 1 family.</text>
</comment>
<dbReference type="OrthoDB" id="6069656at2759"/>
<name>A0A401Q0Z6_SCYTO</name>
<evidence type="ECO:0000256" key="1">
    <source>
        <dbReference type="ARBA" id="ARBA00004141"/>
    </source>
</evidence>
<dbReference type="Pfam" id="PF00001">
    <property type="entry name" value="7tm_1"/>
    <property type="match status" value="1"/>
</dbReference>
<evidence type="ECO:0000256" key="3">
    <source>
        <dbReference type="ARBA" id="ARBA00022989"/>
    </source>
</evidence>
<evidence type="ECO:0000313" key="12">
    <source>
        <dbReference type="EMBL" id="GCB79077.1"/>
    </source>
</evidence>
<dbReference type="Gene3D" id="1.20.1070.10">
    <property type="entry name" value="Rhodopsin 7-helix transmembrane proteins"/>
    <property type="match status" value="1"/>
</dbReference>
<dbReference type="PANTHER" id="PTHR24232:SF112">
    <property type="entry name" value="LYSOPHOSPHATIDIC ACID RECEPTOR 6-LIKE"/>
    <property type="match status" value="1"/>
</dbReference>
<feature type="transmembrane region" description="Helical" evidence="10">
    <location>
        <begin position="20"/>
        <end position="42"/>
    </location>
</feature>
<keyword evidence="8 9" id="KW-0807">Transducer</keyword>
<keyword evidence="6 9" id="KW-0675">Receptor</keyword>